<dbReference type="RefSeq" id="WP_207879987.1">
    <property type="nucleotide sequence ID" value="NZ_JAFVMF010000004.1"/>
</dbReference>
<proteinExistence type="predicted"/>
<keyword evidence="2" id="KW-1185">Reference proteome</keyword>
<name>A0ABS3LTE1_9PROT</name>
<reference evidence="1 2" key="1">
    <citation type="submission" date="2021-03" db="EMBL/GenBank/DDBJ databases">
        <title>The complete genome sequence of Acetobacter sacchari TBRC 11175.</title>
        <authorList>
            <person name="Charoenyingcharoen P."/>
            <person name="Yukphan P."/>
        </authorList>
    </citation>
    <scope>NUCLEOTIDE SEQUENCE [LARGE SCALE GENOMIC DNA]</scope>
    <source>
        <strain evidence="1 2">TBRC 11175</strain>
    </source>
</reference>
<sequence>MANSRAITSGSVVTMKAYGGFALFEKCERNFYSSDMGFGLQGWGARQRDFGVATRIA</sequence>
<evidence type="ECO:0000313" key="1">
    <source>
        <dbReference type="EMBL" id="MBO1359176.1"/>
    </source>
</evidence>
<evidence type="ECO:0000313" key="2">
    <source>
        <dbReference type="Proteomes" id="UP000664771"/>
    </source>
</evidence>
<dbReference type="Proteomes" id="UP000664771">
    <property type="component" value="Unassembled WGS sequence"/>
</dbReference>
<gene>
    <name evidence="1" type="ORF">J2D73_05115</name>
</gene>
<dbReference type="EMBL" id="JAFVMF010000004">
    <property type="protein sequence ID" value="MBO1359176.1"/>
    <property type="molecule type" value="Genomic_DNA"/>
</dbReference>
<organism evidence="1 2">
    <name type="scientific">Acetobacter sacchari</name>
    <dbReference type="NCBI Taxonomy" id="2661687"/>
    <lineage>
        <taxon>Bacteria</taxon>
        <taxon>Pseudomonadati</taxon>
        <taxon>Pseudomonadota</taxon>
        <taxon>Alphaproteobacteria</taxon>
        <taxon>Acetobacterales</taxon>
        <taxon>Acetobacteraceae</taxon>
        <taxon>Acetobacter</taxon>
    </lineage>
</organism>
<comment type="caution">
    <text evidence="1">The sequence shown here is derived from an EMBL/GenBank/DDBJ whole genome shotgun (WGS) entry which is preliminary data.</text>
</comment>
<protein>
    <submittedName>
        <fullName evidence="1">Uncharacterized protein</fullName>
    </submittedName>
</protein>
<accession>A0ABS3LTE1</accession>